<dbReference type="PANTHER" id="PTHR33048">
    <property type="entry name" value="PTH11-LIKE INTEGRAL MEMBRANE PROTEIN (AFU_ORTHOLOGUE AFUA_5G11245)"/>
    <property type="match status" value="1"/>
</dbReference>
<keyword evidence="9" id="KW-1185">Reference proteome</keyword>
<evidence type="ECO:0000256" key="1">
    <source>
        <dbReference type="ARBA" id="ARBA00004141"/>
    </source>
</evidence>
<keyword evidence="4 6" id="KW-0472">Membrane</keyword>
<organism evidence="8 9">
    <name type="scientific">Madurella mycetomatis</name>
    <dbReference type="NCBI Taxonomy" id="100816"/>
    <lineage>
        <taxon>Eukaryota</taxon>
        <taxon>Fungi</taxon>
        <taxon>Dikarya</taxon>
        <taxon>Ascomycota</taxon>
        <taxon>Pezizomycotina</taxon>
        <taxon>Sordariomycetes</taxon>
        <taxon>Sordariomycetidae</taxon>
        <taxon>Sordariales</taxon>
        <taxon>Sordariales incertae sedis</taxon>
        <taxon>Madurella</taxon>
    </lineage>
</organism>
<gene>
    <name evidence="8" type="ORF">MMYC01_207511</name>
</gene>
<protein>
    <recommendedName>
        <fullName evidence="7">Rhodopsin domain-containing protein</fullName>
    </recommendedName>
</protein>
<dbReference type="VEuPathDB" id="FungiDB:MMYC01_207511"/>
<feature type="transmembrane region" description="Helical" evidence="6">
    <location>
        <begin position="52"/>
        <end position="72"/>
    </location>
</feature>
<comment type="similarity">
    <text evidence="5">Belongs to the SAT4 family.</text>
</comment>
<dbReference type="EMBL" id="LCTW02000187">
    <property type="protein sequence ID" value="KXX76909.1"/>
    <property type="molecule type" value="Genomic_DNA"/>
</dbReference>
<dbReference type="InterPro" id="IPR049326">
    <property type="entry name" value="Rhodopsin_dom_fungi"/>
</dbReference>
<evidence type="ECO:0000256" key="2">
    <source>
        <dbReference type="ARBA" id="ARBA00022692"/>
    </source>
</evidence>
<evidence type="ECO:0000259" key="7">
    <source>
        <dbReference type="Pfam" id="PF20684"/>
    </source>
</evidence>
<keyword evidence="2 6" id="KW-0812">Transmembrane</keyword>
<dbReference type="Pfam" id="PF20684">
    <property type="entry name" value="Fung_rhodopsin"/>
    <property type="match status" value="1"/>
</dbReference>
<accession>A0A175W0D9</accession>
<name>A0A175W0D9_9PEZI</name>
<comment type="subcellular location">
    <subcellularLocation>
        <location evidence="1">Membrane</location>
        <topology evidence="1">Multi-pass membrane protein</topology>
    </subcellularLocation>
</comment>
<evidence type="ECO:0000313" key="8">
    <source>
        <dbReference type="EMBL" id="KXX76909.1"/>
    </source>
</evidence>
<evidence type="ECO:0000256" key="4">
    <source>
        <dbReference type="ARBA" id="ARBA00023136"/>
    </source>
</evidence>
<reference evidence="8 9" key="1">
    <citation type="journal article" date="2016" name="Genome Announc.">
        <title>Genome Sequence of Madurella mycetomatis mm55, Isolated from a Human Mycetoma Case in Sudan.</title>
        <authorList>
            <person name="Smit S."/>
            <person name="Derks M.F."/>
            <person name="Bervoets S."/>
            <person name="Fahal A."/>
            <person name="van Leeuwen W."/>
            <person name="van Belkum A."/>
            <person name="van de Sande W.W."/>
        </authorList>
    </citation>
    <scope>NUCLEOTIDE SEQUENCE [LARGE SCALE GENOMIC DNA]</scope>
    <source>
        <strain evidence="9">mm55</strain>
    </source>
</reference>
<dbReference type="PANTHER" id="PTHR33048:SF158">
    <property type="entry name" value="MEMBRANE PROTEIN PTH11-LIKE, PUTATIVE-RELATED"/>
    <property type="match status" value="1"/>
</dbReference>
<evidence type="ECO:0000313" key="9">
    <source>
        <dbReference type="Proteomes" id="UP000078237"/>
    </source>
</evidence>
<evidence type="ECO:0000256" key="6">
    <source>
        <dbReference type="SAM" id="Phobius"/>
    </source>
</evidence>
<dbReference type="AlphaFoldDB" id="A0A175W0D9"/>
<proteinExistence type="inferred from homology"/>
<sequence>MWDLSILANCNHLANPGLVQAGMNIAVDIAIFVLPLPIVFKLQIPLGKKLSIAGIFTTGFFALVASALTLYYRVQIINGYDVSWAGAQTYICIQAEVYTSIIVACMPSLAKVWSSAFKDMKFLASLQSLLSRAKGGSSYNKSAGSYATESESTSHLERKGYSEIYATPDVEARPHHGRGIHRLVTVEMSSEHARSGQRAPQH</sequence>
<evidence type="ECO:0000256" key="3">
    <source>
        <dbReference type="ARBA" id="ARBA00022989"/>
    </source>
</evidence>
<dbReference type="InterPro" id="IPR052337">
    <property type="entry name" value="SAT4-like"/>
</dbReference>
<feature type="transmembrane region" description="Helical" evidence="6">
    <location>
        <begin position="21"/>
        <end position="40"/>
    </location>
</feature>
<keyword evidence="3 6" id="KW-1133">Transmembrane helix</keyword>
<feature type="domain" description="Rhodopsin" evidence="7">
    <location>
        <begin position="1"/>
        <end position="113"/>
    </location>
</feature>
<dbReference type="GO" id="GO:0016020">
    <property type="term" value="C:membrane"/>
    <property type="evidence" value="ECO:0007669"/>
    <property type="project" value="UniProtKB-SubCell"/>
</dbReference>
<dbReference type="OrthoDB" id="444631at2759"/>
<dbReference type="Proteomes" id="UP000078237">
    <property type="component" value="Unassembled WGS sequence"/>
</dbReference>
<evidence type="ECO:0000256" key="5">
    <source>
        <dbReference type="ARBA" id="ARBA00038359"/>
    </source>
</evidence>
<comment type="caution">
    <text evidence="8">The sequence shown here is derived from an EMBL/GenBank/DDBJ whole genome shotgun (WGS) entry which is preliminary data.</text>
</comment>